<feature type="compositionally biased region" description="Low complexity" evidence="1">
    <location>
        <begin position="626"/>
        <end position="642"/>
    </location>
</feature>
<feature type="compositionally biased region" description="Low complexity" evidence="1">
    <location>
        <begin position="526"/>
        <end position="541"/>
    </location>
</feature>
<feature type="region of interest" description="Disordered" evidence="1">
    <location>
        <begin position="668"/>
        <end position="743"/>
    </location>
</feature>
<dbReference type="OrthoDB" id="4121314at2759"/>
<dbReference type="GeneID" id="19168153"/>
<proteinExistence type="predicted"/>
<dbReference type="RefSeq" id="XP_007732353.1">
    <property type="nucleotide sequence ID" value="XM_007734163.1"/>
</dbReference>
<feature type="region of interest" description="Disordered" evidence="1">
    <location>
        <begin position="616"/>
        <end position="650"/>
    </location>
</feature>
<feature type="compositionally biased region" description="Polar residues" evidence="1">
    <location>
        <begin position="81"/>
        <end position="90"/>
    </location>
</feature>
<reference evidence="2 3" key="1">
    <citation type="submission" date="2013-03" db="EMBL/GenBank/DDBJ databases">
        <title>The Genome Sequence of Capronia epimyces CBS 606.96.</title>
        <authorList>
            <consortium name="The Broad Institute Genomics Platform"/>
            <person name="Cuomo C."/>
            <person name="de Hoog S."/>
            <person name="Gorbushina A."/>
            <person name="Walker B."/>
            <person name="Young S.K."/>
            <person name="Zeng Q."/>
            <person name="Gargeya S."/>
            <person name="Fitzgerald M."/>
            <person name="Haas B."/>
            <person name="Abouelleil A."/>
            <person name="Allen A.W."/>
            <person name="Alvarado L."/>
            <person name="Arachchi H.M."/>
            <person name="Berlin A.M."/>
            <person name="Chapman S.B."/>
            <person name="Gainer-Dewar J."/>
            <person name="Goldberg J."/>
            <person name="Griggs A."/>
            <person name="Gujja S."/>
            <person name="Hansen M."/>
            <person name="Howarth C."/>
            <person name="Imamovic A."/>
            <person name="Ireland A."/>
            <person name="Larimer J."/>
            <person name="McCowan C."/>
            <person name="Murphy C."/>
            <person name="Pearson M."/>
            <person name="Poon T.W."/>
            <person name="Priest M."/>
            <person name="Roberts A."/>
            <person name="Saif S."/>
            <person name="Shea T."/>
            <person name="Sisk P."/>
            <person name="Sykes S."/>
            <person name="Wortman J."/>
            <person name="Nusbaum C."/>
            <person name="Birren B."/>
        </authorList>
    </citation>
    <scope>NUCLEOTIDE SEQUENCE [LARGE SCALE GENOMIC DNA]</scope>
    <source>
        <strain evidence="2 3">CBS 606.96</strain>
    </source>
</reference>
<keyword evidence="3" id="KW-1185">Reference proteome</keyword>
<organism evidence="2 3">
    <name type="scientific">Capronia epimyces CBS 606.96</name>
    <dbReference type="NCBI Taxonomy" id="1182542"/>
    <lineage>
        <taxon>Eukaryota</taxon>
        <taxon>Fungi</taxon>
        <taxon>Dikarya</taxon>
        <taxon>Ascomycota</taxon>
        <taxon>Pezizomycotina</taxon>
        <taxon>Eurotiomycetes</taxon>
        <taxon>Chaetothyriomycetidae</taxon>
        <taxon>Chaetothyriales</taxon>
        <taxon>Herpotrichiellaceae</taxon>
        <taxon>Capronia</taxon>
    </lineage>
</organism>
<sequence>MASDIEETERLCQLPGQECQTNRRDTRLRHQATIKGNGSTSVANFASQYSDEKDDVPTKRRNGDHDSDKDYEEECSDTRSAEAQNDNLTLKNKRRNLPASLETARKRVRSLEENLDESNREKEALRVQVQNLNSHLKSERGKNENLNSQLKKAREKNENLNSQLKKAKEKNENLNSQLKKAREKIDTLEGNLREICSEKLDLVGADDNDMKVIPDDVVSSDLDRIFQETRLFSYKWSFKAWREASEQQHQKAVTYLTANSAQPFASERCVQAVEQKEIRPKTIVHALVNQFVCENTFQRPFANLKGLLANGSTMNVEKAMGSFIRLAELGSMESSNLARVSILRALEPPRVSGPEQLAQSELFQHRKQVREKHCQTTCDRFFPTYGALLKPVDEQDRQTRRAEFLQLVTDAFELSSQLALHHPVVQAFFLNEMPDPLFEVKHEHFDPHRGMKLKEDDDDDDGRDPKLIGIDGQAIDLVIEPMVRRCGDNSGRHYDRIKVLHKGVVWVVADEDLGLTTQEIPKQSEPVPTAAPARAHATSATEQPPDSSPAQHQARLLDPFIQSPSTNVRPATPGVPAQKENHMSLICAPDLNFKPGRSRLSPLESQAEAKRERCAIKSENMNGEGPSISPSPSSWTHDSAPTTHPPSSPSLVLPYWMGEVDKSFEGLEKRKGLGIQEECPEQQKGEMSKSFTWPPTQHSEKKRKNKGSGPEEPPPKDDAGSEPSTRKKAVSMLSHGPQGGFEF</sequence>
<feature type="region of interest" description="Disordered" evidence="1">
    <location>
        <begin position="561"/>
        <end position="580"/>
    </location>
</feature>
<feature type="region of interest" description="Disordered" evidence="1">
    <location>
        <begin position="517"/>
        <end position="552"/>
    </location>
</feature>
<feature type="compositionally biased region" description="Basic and acidic residues" evidence="1">
    <location>
        <begin position="55"/>
        <end position="68"/>
    </location>
</feature>
<dbReference type="eggNOG" id="ENOG502T52N">
    <property type="taxonomic scope" value="Eukaryota"/>
</dbReference>
<feature type="compositionally biased region" description="Polar residues" evidence="1">
    <location>
        <begin position="34"/>
        <end position="49"/>
    </location>
</feature>
<dbReference type="SUPFAM" id="SSF90257">
    <property type="entry name" value="Myosin rod fragments"/>
    <property type="match status" value="1"/>
</dbReference>
<evidence type="ECO:0000313" key="2">
    <source>
        <dbReference type="EMBL" id="EXJ87074.1"/>
    </source>
</evidence>
<evidence type="ECO:0000313" key="3">
    <source>
        <dbReference type="Proteomes" id="UP000019478"/>
    </source>
</evidence>
<comment type="caution">
    <text evidence="2">The sequence shown here is derived from an EMBL/GenBank/DDBJ whole genome shotgun (WGS) entry which is preliminary data.</text>
</comment>
<gene>
    <name evidence="2" type="ORF">A1O3_04032</name>
</gene>
<evidence type="ECO:0000256" key="1">
    <source>
        <dbReference type="SAM" id="MobiDB-lite"/>
    </source>
</evidence>
<dbReference type="AlphaFoldDB" id="W9YXQ1"/>
<name>W9YXQ1_9EURO</name>
<feature type="region of interest" description="Disordered" evidence="1">
    <location>
        <begin position="16"/>
        <end position="98"/>
    </location>
</feature>
<dbReference type="Proteomes" id="UP000019478">
    <property type="component" value="Unassembled WGS sequence"/>
</dbReference>
<accession>W9YXQ1</accession>
<feature type="compositionally biased region" description="Polar residues" evidence="1">
    <location>
        <begin position="542"/>
        <end position="551"/>
    </location>
</feature>
<dbReference type="EMBL" id="AMGY01000003">
    <property type="protein sequence ID" value="EXJ87074.1"/>
    <property type="molecule type" value="Genomic_DNA"/>
</dbReference>
<dbReference type="Gene3D" id="1.10.287.1490">
    <property type="match status" value="1"/>
</dbReference>
<feature type="region of interest" description="Disordered" evidence="1">
    <location>
        <begin position="133"/>
        <end position="178"/>
    </location>
</feature>
<protein>
    <submittedName>
        <fullName evidence="2">Uncharacterized protein</fullName>
    </submittedName>
</protein>
<dbReference type="HOGENOM" id="CLU_373835_0_0_1"/>